<dbReference type="EMBL" id="AAOA02000002">
    <property type="protein sequence ID" value="ESZ89390.1"/>
    <property type="molecule type" value="Genomic_DNA"/>
</dbReference>
<evidence type="ECO:0000313" key="1">
    <source>
        <dbReference type="EMBL" id="ESZ89390.1"/>
    </source>
</evidence>
<reference evidence="1 2" key="1">
    <citation type="journal article" date="2007" name="Proc. Natl. Acad. Sci. U.S.A.">
        <title>Characterization of a marine gammaproteobacterium capable of aerobic anoxygenic photosynthesis.</title>
        <authorList>
            <person name="Fuchs B.M."/>
            <person name="Spring S."/>
            <person name="Teeling H."/>
            <person name="Quast C."/>
            <person name="Wulf J."/>
            <person name="Schattenhofer M."/>
            <person name="Yan S."/>
            <person name="Ferriera S."/>
            <person name="Johnson J."/>
            <person name="Glockner F.O."/>
            <person name="Amann R."/>
        </authorList>
    </citation>
    <scope>NUCLEOTIDE SEQUENCE [LARGE SCALE GENOMIC DNA]</scope>
    <source>
        <strain evidence="1">KT71</strain>
    </source>
</reference>
<dbReference type="STRING" id="314285.KT71_000799"/>
<dbReference type="HOGENOM" id="CLU_1674916_0_0_6"/>
<sequence length="157" mass="16832">MLDELDEELLDDDELDEELDEELEEELLGGGAGVLGVGMEGVCGVVGLLAVGQPLSIRQASRDANGSLPARTRVKQAVFGPCFHSSFGPCGPCCSPCGSIISPAQSLCFYRQAIVYTWPERRSSQAIDNVARLFVVVHVVIETNDIHDPSALGNPEF</sequence>
<organism evidence="1 2">
    <name type="scientific">Congregibacter litoralis KT71</name>
    <dbReference type="NCBI Taxonomy" id="314285"/>
    <lineage>
        <taxon>Bacteria</taxon>
        <taxon>Pseudomonadati</taxon>
        <taxon>Pseudomonadota</taxon>
        <taxon>Gammaproteobacteria</taxon>
        <taxon>Cellvibrionales</taxon>
        <taxon>Halieaceae</taxon>
        <taxon>Congregibacter</taxon>
    </lineage>
</organism>
<protein>
    <submittedName>
        <fullName evidence="1">Uncharacterized protein</fullName>
    </submittedName>
</protein>
<dbReference type="Proteomes" id="UP000019205">
    <property type="component" value="Chromosome"/>
</dbReference>
<reference evidence="1 2" key="2">
    <citation type="journal article" date="2009" name="PLoS ONE">
        <title>The photosynthetic apparatus and its regulation in the aerobic gammaproteobacterium Congregibacter litoralis gen. nov., sp. nov.</title>
        <authorList>
            <person name="Spring S."/>
            <person name="Lunsdorf H."/>
            <person name="Fuchs B.M."/>
            <person name="Tindall B.J."/>
        </authorList>
    </citation>
    <scope>NUCLEOTIDE SEQUENCE [LARGE SCALE GENOMIC DNA]</scope>
    <source>
        <strain evidence="1">KT71</strain>
    </source>
</reference>
<evidence type="ECO:0000313" key="2">
    <source>
        <dbReference type="Proteomes" id="UP000019205"/>
    </source>
</evidence>
<keyword evidence="2" id="KW-1185">Reference proteome</keyword>
<proteinExistence type="predicted"/>
<dbReference type="AlphaFoldDB" id="V7HVL1"/>
<accession>V7HVL1</accession>
<comment type="caution">
    <text evidence="1">The sequence shown here is derived from an EMBL/GenBank/DDBJ whole genome shotgun (WGS) entry which is preliminary data.</text>
</comment>
<gene>
    <name evidence="1" type="ORF">KT71_000799</name>
</gene>
<name>V7HVL1_9GAMM</name>